<evidence type="ECO:0000313" key="3">
    <source>
        <dbReference type="Proteomes" id="UP001295794"/>
    </source>
</evidence>
<proteinExistence type="predicted"/>
<gene>
    <name evidence="2" type="ORF">MYCIT1_LOCUS13134</name>
</gene>
<feature type="region of interest" description="Disordered" evidence="1">
    <location>
        <begin position="1"/>
        <end position="41"/>
    </location>
</feature>
<feature type="compositionally biased region" description="Basic residues" evidence="1">
    <location>
        <begin position="1"/>
        <end position="17"/>
    </location>
</feature>
<dbReference type="AlphaFoldDB" id="A0AAD2JYT2"/>
<feature type="compositionally biased region" description="Basic and acidic residues" evidence="1">
    <location>
        <begin position="18"/>
        <end position="37"/>
    </location>
</feature>
<keyword evidence="3" id="KW-1185">Reference proteome</keyword>
<sequence length="108" mass="12278">MRRAFSRARSKGGHGRARQTEEALPKEHPRADHQREAHARRHVHHLLHIRHAVRACECFTRRSLNPAQSQKQKQRSADEFEESGEEVFAEVLLTEASHVPGGGVVMCV</sequence>
<dbReference type="EMBL" id="CAVNYO010000147">
    <property type="protein sequence ID" value="CAK5269427.1"/>
    <property type="molecule type" value="Genomic_DNA"/>
</dbReference>
<evidence type="ECO:0000313" key="2">
    <source>
        <dbReference type="EMBL" id="CAK5269427.1"/>
    </source>
</evidence>
<protein>
    <submittedName>
        <fullName evidence="2">Uncharacterized protein</fullName>
    </submittedName>
</protein>
<dbReference type="Proteomes" id="UP001295794">
    <property type="component" value="Unassembled WGS sequence"/>
</dbReference>
<name>A0AAD2JYT2_9AGAR</name>
<feature type="region of interest" description="Disordered" evidence="1">
    <location>
        <begin position="61"/>
        <end position="81"/>
    </location>
</feature>
<feature type="compositionally biased region" description="Polar residues" evidence="1">
    <location>
        <begin position="62"/>
        <end position="71"/>
    </location>
</feature>
<evidence type="ECO:0000256" key="1">
    <source>
        <dbReference type="SAM" id="MobiDB-lite"/>
    </source>
</evidence>
<comment type="caution">
    <text evidence="2">The sequence shown here is derived from an EMBL/GenBank/DDBJ whole genome shotgun (WGS) entry which is preliminary data.</text>
</comment>
<accession>A0AAD2JYT2</accession>
<organism evidence="2 3">
    <name type="scientific">Mycena citricolor</name>
    <dbReference type="NCBI Taxonomy" id="2018698"/>
    <lineage>
        <taxon>Eukaryota</taxon>
        <taxon>Fungi</taxon>
        <taxon>Dikarya</taxon>
        <taxon>Basidiomycota</taxon>
        <taxon>Agaricomycotina</taxon>
        <taxon>Agaricomycetes</taxon>
        <taxon>Agaricomycetidae</taxon>
        <taxon>Agaricales</taxon>
        <taxon>Marasmiineae</taxon>
        <taxon>Mycenaceae</taxon>
        <taxon>Mycena</taxon>
    </lineage>
</organism>
<reference evidence="2" key="1">
    <citation type="submission" date="2023-11" db="EMBL/GenBank/DDBJ databases">
        <authorList>
            <person name="De Vega J J."/>
            <person name="De Vega J J."/>
        </authorList>
    </citation>
    <scope>NUCLEOTIDE SEQUENCE</scope>
</reference>